<keyword evidence="3 5" id="KW-1133">Transmembrane helix</keyword>
<proteinExistence type="predicted"/>
<evidence type="ECO:0000256" key="2">
    <source>
        <dbReference type="ARBA" id="ARBA00022692"/>
    </source>
</evidence>
<sequence>MYIKMNTVNACEVISWTEQAAKTIKPVFHICIVGTIVHILFWIQIFAYPAVPRWSMQWLCAYLTTDLLLLARFFLLYIYRWWPICLPHVFHTIICYCEAISDNYLNLLQSYILLALNICRYCQIAHSHNVYSSNRHAIIIAHLLIYILPLFSHIMAIKFGWTVLQNPPGDACDLLGISFTIRIVFLLLSYFIPVILTLVFVSLSLNYVRNTDGITTQQLVDARHKYHRQIVFQSTVFYSFWILLWSPHILIFPFYYKSSAIGIIAQKLNYISIILDPIVIATLDVRFLQQWRSTVDHLQKYVRRHQSIQVPVILSTNSSDRATETNEDNK</sequence>
<feature type="domain" description="G-protein coupled receptors family 1 profile" evidence="6">
    <location>
        <begin position="82"/>
        <end position="280"/>
    </location>
</feature>
<feature type="transmembrane region" description="Helical" evidence="5">
    <location>
        <begin position="179"/>
        <end position="201"/>
    </location>
</feature>
<evidence type="ECO:0000259" key="6">
    <source>
        <dbReference type="PROSITE" id="PS50262"/>
    </source>
</evidence>
<dbReference type="SUPFAM" id="SSF81321">
    <property type="entry name" value="Family A G protein-coupled receptor-like"/>
    <property type="match status" value="1"/>
</dbReference>
<dbReference type="GO" id="GO:0016020">
    <property type="term" value="C:membrane"/>
    <property type="evidence" value="ECO:0007669"/>
    <property type="project" value="UniProtKB-SubCell"/>
</dbReference>
<name>A0A816QET4_9BILA</name>
<organism evidence="7 8">
    <name type="scientific">Rotaria magnacalcarata</name>
    <dbReference type="NCBI Taxonomy" id="392030"/>
    <lineage>
        <taxon>Eukaryota</taxon>
        <taxon>Metazoa</taxon>
        <taxon>Spiralia</taxon>
        <taxon>Gnathifera</taxon>
        <taxon>Rotifera</taxon>
        <taxon>Eurotatoria</taxon>
        <taxon>Bdelloidea</taxon>
        <taxon>Philodinida</taxon>
        <taxon>Philodinidae</taxon>
        <taxon>Rotaria</taxon>
    </lineage>
</organism>
<keyword evidence="4 5" id="KW-0472">Membrane</keyword>
<evidence type="ECO:0000256" key="1">
    <source>
        <dbReference type="ARBA" id="ARBA00004370"/>
    </source>
</evidence>
<evidence type="ECO:0000313" key="8">
    <source>
        <dbReference type="Proteomes" id="UP000663824"/>
    </source>
</evidence>
<dbReference type="Gene3D" id="1.20.1070.10">
    <property type="entry name" value="Rhodopsin 7-helix transmembrane proteins"/>
    <property type="match status" value="1"/>
</dbReference>
<feature type="transmembrane region" description="Helical" evidence="5">
    <location>
        <begin position="235"/>
        <end position="256"/>
    </location>
</feature>
<evidence type="ECO:0000256" key="4">
    <source>
        <dbReference type="ARBA" id="ARBA00023136"/>
    </source>
</evidence>
<dbReference type="EMBL" id="CAJNRE010006892">
    <property type="protein sequence ID" value="CAF2059853.1"/>
    <property type="molecule type" value="Genomic_DNA"/>
</dbReference>
<gene>
    <name evidence="7" type="ORF">MBJ925_LOCUS14702</name>
</gene>
<comment type="subcellular location">
    <subcellularLocation>
        <location evidence="1">Membrane</location>
    </subcellularLocation>
</comment>
<dbReference type="Proteomes" id="UP000663824">
    <property type="component" value="Unassembled WGS sequence"/>
</dbReference>
<dbReference type="AlphaFoldDB" id="A0A816QET4"/>
<feature type="transmembrane region" description="Helical" evidence="5">
    <location>
        <begin position="27"/>
        <end position="50"/>
    </location>
</feature>
<evidence type="ECO:0000256" key="5">
    <source>
        <dbReference type="SAM" id="Phobius"/>
    </source>
</evidence>
<feature type="transmembrane region" description="Helical" evidence="5">
    <location>
        <begin position="56"/>
        <end position="79"/>
    </location>
</feature>
<protein>
    <recommendedName>
        <fullName evidence="6">G-protein coupled receptors family 1 profile domain-containing protein</fullName>
    </recommendedName>
</protein>
<keyword evidence="2 5" id="KW-0812">Transmembrane</keyword>
<evidence type="ECO:0000313" key="7">
    <source>
        <dbReference type="EMBL" id="CAF2059853.1"/>
    </source>
</evidence>
<reference evidence="7" key="1">
    <citation type="submission" date="2021-02" db="EMBL/GenBank/DDBJ databases">
        <authorList>
            <person name="Nowell W R."/>
        </authorList>
    </citation>
    <scope>NUCLEOTIDE SEQUENCE</scope>
</reference>
<evidence type="ECO:0000256" key="3">
    <source>
        <dbReference type="ARBA" id="ARBA00022989"/>
    </source>
</evidence>
<comment type="caution">
    <text evidence="7">The sequence shown here is derived from an EMBL/GenBank/DDBJ whole genome shotgun (WGS) entry which is preliminary data.</text>
</comment>
<dbReference type="PROSITE" id="PS50262">
    <property type="entry name" value="G_PROTEIN_RECEP_F1_2"/>
    <property type="match status" value="1"/>
</dbReference>
<feature type="transmembrane region" description="Helical" evidence="5">
    <location>
        <begin position="137"/>
        <end position="159"/>
    </location>
</feature>
<accession>A0A816QET4</accession>
<dbReference type="InterPro" id="IPR017452">
    <property type="entry name" value="GPCR_Rhodpsn_7TM"/>
</dbReference>